<dbReference type="NCBIfam" id="TIGR00010">
    <property type="entry name" value="YchF/TatD family DNA exonuclease"/>
    <property type="match status" value="1"/>
</dbReference>
<dbReference type="PANTHER" id="PTHR46124">
    <property type="entry name" value="D-AMINOACYL-TRNA DEACYLASE"/>
    <property type="match status" value="1"/>
</dbReference>
<feature type="binding site" evidence="3">
    <location>
        <position position="127"/>
    </location>
    <ligand>
        <name>a divalent metal cation</name>
        <dbReference type="ChEBI" id="CHEBI:60240"/>
        <label>2</label>
    </ligand>
</feature>
<dbReference type="InterPro" id="IPR015991">
    <property type="entry name" value="TatD/YcfH-like"/>
</dbReference>
<dbReference type="FunFam" id="3.20.20.140:FF:000005">
    <property type="entry name" value="TatD family hydrolase"/>
    <property type="match status" value="1"/>
</dbReference>
<dbReference type="GO" id="GO:0046872">
    <property type="term" value="F:metal ion binding"/>
    <property type="evidence" value="ECO:0007669"/>
    <property type="project" value="UniProtKB-KW"/>
</dbReference>
<keyword evidence="2" id="KW-0378">Hydrolase</keyword>
<dbReference type="Pfam" id="PF01026">
    <property type="entry name" value="TatD_DNase"/>
    <property type="match status" value="1"/>
</dbReference>
<name>A0A4P6MMM1_9BACT</name>
<feature type="binding site" evidence="3">
    <location>
        <position position="200"/>
    </location>
    <ligand>
        <name>a divalent metal cation</name>
        <dbReference type="ChEBI" id="CHEBI:60240"/>
        <label>1</label>
    </ligand>
</feature>
<dbReference type="InterPro" id="IPR032466">
    <property type="entry name" value="Metal_Hydrolase"/>
</dbReference>
<dbReference type="GO" id="GO:0005829">
    <property type="term" value="C:cytosol"/>
    <property type="evidence" value="ECO:0007669"/>
    <property type="project" value="TreeGrafter"/>
</dbReference>
<evidence type="ECO:0000256" key="2">
    <source>
        <dbReference type="ARBA" id="ARBA00022801"/>
    </source>
</evidence>
<dbReference type="Gene3D" id="3.20.20.140">
    <property type="entry name" value="Metal-dependent hydrolases"/>
    <property type="match status" value="1"/>
</dbReference>
<dbReference type="GO" id="GO:0004536">
    <property type="term" value="F:DNA nuclease activity"/>
    <property type="evidence" value="ECO:0007669"/>
    <property type="project" value="InterPro"/>
</dbReference>
<dbReference type="GO" id="GO:0016788">
    <property type="term" value="F:hydrolase activity, acting on ester bonds"/>
    <property type="evidence" value="ECO:0007669"/>
    <property type="project" value="InterPro"/>
</dbReference>
<sequence>MAIKLVDAHTHPLKEYYSNIDETISQAHQNGVNIMMVTGCSIQENEEVKKICQNYPFAYPVIGIHPNNATGKVDGDLIEAQIDTNIKAIGEIGLDFYWNNVSPQIQIDSLHSQIRVAQKHNLPVVIHMRDSYETLYEILSQYRDVKFMIHTFSGDLFWAKKFYELNTYFSFSGTITYKSSNHLIEVVEWLPIERILTETDAPYLSPAQKRGEQNVMENVIFVATYIAGIKKMSIEKFAKQIYRNAKEFFNINAKK</sequence>
<organism evidence="4 5">
    <name type="scientific">Mycoplasmopsis phocirhinis</name>
    <dbReference type="NCBI Taxonomy" id="142650"/>
    <lineage>
        <taxon>Bacteria</taxon>
        <taxon>Bacillati</taxon>
        <taxon>Mycoplasmatota</taxon>
        <taxon>Mycoplasmoidales</taxon>
        <taxon>Metamycoplasmataceae</taxon>
        <taxon>Mycoplasmopsis</taxon>
    </lineage>
</organism>
<gene>
    <name evidence="4" type="ORF">EG856_03105</name>
</gene>
<reference evidence="4 5" key="1">
    <citation type="submission" date="2019-01" db="EMBL/GenBank/DDBJ databases">
        <title>Complete sequence and annotation of the Mycoplasma phocirhinis strain 852T genome.</title>
        <authorList>
            <person name="Frasca S.Jr."/>
            <person name="Kutish G.F."/>
            <person name="Castellanos Gell J."/>
            <person name="Michaels D.L."/>
            <person name="Brown D.R."/>
        </authorList>
    </citation>
    <scope>NUCLEOTIDE SEQUENCE [LARGE SCALE GENOMIC DNA]</scope>
    <source>
        <strain evidence="4 5">852</strain>
    </source>
</reference>
<dbReference type="RefSeq" id="WP_130429662.1">
    <property type="nucleotide sequence ID" value="NZ_CP034841.1"/>
</dbReference>
<evidence type="ECO:0000313" key="4">
    <source>
        <dbReference type="EMBL" id="QBF34885.1"/>
    </source>
</evidence>
<dbReference type="PIRSF" id="PIRSF005902">
    <property type="entry name" value="DNase_TatD"/>
    <property type="match status" value="1"/>
</dbReference>
<proteinExistence type="predicted"/>
<feature type="binding site" evidence="3">
    <location>
        <position position="9"/>
    </location>
    <ligand>
        <name>a divalent metal cation</name>
        <dbReference type="ChEBI" id="CHEBI:60240"/>
        <label>1</label>
    </ligand>
</feature>
<feature type="binding site" evidence="3">
    <location>
        <position position="150"/>
    </location>
    <ligand>
        <name>a divalent metal cation</name>
        <dbReference type="ChEBI" id="CHEBI:60240"/>
        <label>2</label>
    </ligand>
</feature>
<feature type="binding site" evidence="3">
    <location>
        <position position="91"/>
    </location>
    <ligand>
        <name>a divalent metal cation</name>
        <dbReference type="ChEBI" id="CHEBI:60240"/>
        <label>1</label>
    </ligand>
</feature>
<dbReference type="InterPro" id="IPR001130">
    <property type="entry name" value="TatD-like"/>
</dbReference>
<accession>A0A4P6MMM1</accession>
<dbReference type="AlphaFoldDB" id="A0A4P6MMM1"/>
<evidence type="ECO:0000256" key="1">
    <source>
        <dbReference type="ARBA" id="ARBA00022723"/>
    </source>
</evidence>
<dbReference type="CDD" id="cd01310">
    <property type="entry name" value="TatD_DNAse"/>
    <property type="match status" value="1"/>
</dbReference>
<dbReference type="KEGG" id="mphi:EG856_03105"/>
<protein>
    <submittedName>
        <fullName evidence="4">TatD family deoxyribonuclease</fullName>
    </submittedName>
</protein>
<dbReference type="InterPro" id="IPR018228">
    <property type="entry name" value="DNase_TatD-rel_CS"/>
</dbReference>
<dbReference type="PANTHER" id="PTHR46124:SF2">
    <property type="entry name" value="D-AMINOACYL-TRNA DEACYLASE"/>
    <property type="match status" value="1"/>
</dbReference>
<keyword evidence="1 3" id="KW-0479">Metal-binding</keyword>
<dbReference type="Proteomes" id="UP000289326">
    <property type="component" value="Chromosome"/>
</dbReference>
<evidence type="ECO:0000256" key="3">
    <source>
        <dbReference type="PIRSR" id="PIRSR005902-1"/>
    </source>
</evidence>
<dbReference type="OrthoDB" id="9810005at2"/>
<dbReference type="PROSITE" id="PS01091">
    <property type="entry name" value="TATD_3"/>
    <property type="match status" value="1"/>
</dbReference>
<keyword evidence="5" id="KW-1185">Reference proteome</keyword>
<feature type="binding site" evidence="3">
    <location>
        <position position="11"/>
    </location>
    <ligand>
        <name>a divalent metal cation</name>
        <dbReference type="ChEBI" id="CHEBI:60240"/>
        <label>1</label>
    </ligand>
</feature>
<evidence type="ECO:0000313" key="5">
    <source>
        <dbReference type="Proteomes" id="UP000289326"/>
    </source>
</evidence>
<dbReference type="EMBL" id="CP034841">
    <property type="protein sequence ID" value="QBF34885.1"/>
    <property type="molecule type" value="Genomic_DNA"/>
</dbReference>
<dbReference type="SUPFAM" id="SSF51556">
    <property type="entry name" value="Metallo-dependent hydrolases"/>
    <property type="match status" value="1"/>
</dbReference>